<dbReference type="InterPro" id="IPR007527">
    <property type="entry name" value="Znf_SWIM"/>
</dbReference>
<protein>
    <recommendedName>
        <fullName evidence="2">SWIM-type domain-containing protein</fullName>
    </recommendedName>
</protein>
<dbReference type="EMBL" id="CP130144">
    <property type="protein sequence ID" value="WNZ45757.1"/>
    <property type="molecule type" value="Genomic_DNA"/>
</dbReference>
<evidence type="ECO:0000313" key="3">
    <source>
        <dbReference type="EMBL" id="WNZ45757.1"/>
    </source>
</evidence>
<reference evidence="3" key="1">
    <citation type="journal article" date="2023" name="Plants (Basel)">
        <title>Genomic Analysis of Leptolyngbya boryana CZ1 Reveals Efficient Carbon Fixation Modules.</title>
        <authorList>
            <person name="Bai X."/>
            <person name="Wang H."/>
            <person name="Cheng W."/>
            <person name="Wang J."/>
            <person name="Ma M."/>
            <person name="Hu H."/>
            <person name="Song Z."/>
            <person name="Ma H."/>
            <person name="Fan Y."/>
            <person name="Du C."/>
            <person name="Xu J."/>
        </authorList>
    </citation>
    <scope>NUCLEOTIDE SEQUENCE</scope>
    <source>
        <strain evidence="3">CZ1</strain>
    </source>
</reference>
<keyword evidence="1" id="KW-0862">Zinc</keyword>
<feature type="domain" description="SWIM-type" evidence="2">
    <location>
        <begin position="33"/>
        <end position="86"/>
    </location>
</feature>
<keyword evidence="1" id="KW-0863">Zinc-finger</keyword>
<dbReference type="RefSeq" id="WP_316427233.1">
    <property type="nucleotide sequence ID" value="NZ_CP130144.1"/>
</dbReference>
<organism evidence="3">
    <name type="scientific">Leptolyngbya boryana CZ1</name>
    <dbReference type="NCBI Taxonomy" id="3060204"/>
    <lineage>
        <taxon>Bacteria</taxon>
        <taxon>Bacillati</taxon>
        <taxon>Cyanobacteriota</taxon>
        <taxon>Cyanophyceae</taxon>
        <taxon>Leptolyngbyales</taxon>
        <taxon>Leptolyngbyaceae</taxon>
        <taxon>Leptolyngbya group</taxon>
        <taxon>Leptolyngbya</taxon>
    </lineage>
</organism>
<name>A0AA97APF5_LEPBY</name>
<sequence>MSRTDLLALTTDDLTLLTNRGIVNRAKRELEQFTVEITEDDDFVRLKWSDSVECTFPNGEPVSDRHCNCSANTICRHLIRSILAYQQSNSFTPQSWNPGSISDAELAKHFTPSQLDRLKQQFETDQVIEVRSSTKPIAYLHSLGHTLRFLVPHDLRYTHCDCSEPSPCQHVPLAIWAFRQLQDQTSTIVSAETNLTTPTQLLEDIESALETLLQQGLNNLTASLLSKLQRCEQHCRQSGLIWFAEILVELLQQCDRYQNRDARFSPHEVIALIAELCIRSDALRSNTGKVPRLFIAGTQRDRTTAIGTARLIGLGCGVQLKQNSTTLTSYFQDANTGMLTAFSTEFDAPDSFSDLAQKPVLKQHTFTELGSGQLLIQSAKRSPDFRLLPGRSPLSLNPQSFQWSQLRSPLLVEDFSELSAHLQLLPPADLRPRHLTENLYVLAIDKVTSVEFSPVEQAVTATLWDAQQNTVRLNFPYHDRAQAGTEALLTQLTQEPLRFVSGHIRSGHQLTISPIGLVFEDSFLQPWIAEHASESALIANSTPTELDPIETYLESVLNAIADLLLIGIEQSNSQTLQTWREINEVSHKLGFQTLTATIDPITSQLIEPNQNLQSLSQSILTLSVLHHLVDRE</sequence>
<dbReference type="PROSITE" id="PS50966">
    <property type="entry name" value="ZF_SWIM"/>
    <property type="match status" value="1"/>
</dbReference>
<dbReference type="AlphaFoldDB" id="A0AA97APF5"/>
<evidence type="ECO:0000256" key="1">
    <source>
        <dbReference type="PROSITE-ProRule" id="PRU00325"/>
    </source>
</evidence>
<gene>
    <name evidence="3" type="ORF">Q2T42_28615</name>
</gene>
<proteinExistence type="predicted"/>
<accession>A0AA97APF5</accession>
<evidence type="ECO:0000259" key="2">
    <source>
        <dbReference type="PROSITE" id="PS50966"/>
    </source>
</evidence>
<reference evidence="3" key="2">
    <citation type="submission" date="2023-07" db="EMBL/GenBank/DDBJ databases">
        <authorList>
            <person name="Bai X.-H."/>
            <person name="Wang H.-H."/>
            <person name="Wang J."/>
            <person name="Ma M.-Y."/>
            <person name="Hu H.-H."/>
            <person name="Song Z.-L."/>
            <person name="Ma H.-G."/>
            <person name="Fan Y."/>
            <person name="Du C.-Y."/>
            <person name="Xu J.-C."/>
        </authorList>
    </citation>
    <scope>NUCLEOTIDE SEQUENCE</scope>
    <source>
        <strain evidence="3">CZ1</strain>
    </source>
</reference>
<keyword evidence="1" id="KW-0479">Metal-binding</keyword>
<dbReference type="GO" id="GO:0008270">
    <property type="term" value="F:zinc ion binding"/>
    <property type="evidence" value="ECO:0007669"/>
    <property type="project" value="UniProtKB-KW"/>
</dbReference>